<sequence length="147" mass="15138">MAVPPSVGPSAPLDTAPTQRLQSAPPPPDLKGKRPLSGSPSKSPSTLPVDPASAEAPEMTNVTFKGIPILISKASWEAVLESFPGIDAPSQVVATANNNDQIPQINSSDPLVNSSSSAPPPGFENTKRQIAAAKKKASTSNSFCVKL</sequence>
<dbReference type="Proteomes" id="UP000243459">
    <property type="component" value="Chromosome 1"/>
</dbReference>
<proteinExistence type="predicted"/>
<evidence type="ECO:0000313" key="2">
    <source>
        <dbReference type="EMBL" id="ONK81716.1"/>
    </source>
</evidence>
<reference evidence="3" key="1">
    <citation type="journal article" date="2017" name="Nat. Commun.">
        <title>The asparagus genome sheds light on the origin and evolution of a young Y chromosome.</title>
        <authorList>
            <person name="Harkess A."/>
            <person name="Zhou J."/>
            <person name="Xu C."/>
            <person name="Bowers J.E."/>
            <person name="Van der Hulst R."/>
            <person name="Ayyampalayam S."/>
            <person name="Mercati F."/>
            <person name="Riccardi P."/>
            <person name="McKain M.R."/>
            <person name="Kakrana A."/>
            <person name="Tang H."/>
            <person name="Ray J."/>
            <person name="Groenendijk J."/>
            <person name="Arikit S."/>
            <person name="Mathioni S.M."/>
            <person name="Nakano M."/>
            <person name="Shan H."/>
            <person name="Telgmann-Rauber A."/>
            <person name="Kanno A."/>
            <person name="Yue Z."/>
            <person name="Chen H."/>
            <person name="Li W."/>
            <person name="Chen Y."/>
            <person name="Xu X."/>
            <person name="Zhang Y."/>
            <person name="Luo S."/>
            <person name="Chen H."/>
            <person name="Gao J."/>
            <person name="Mao Z."/>
            <person name="Pires J.C."/>
            <person name="Luo M."/>
            <person name="Kudrna D."/>
            <person name="Wing R.A."/>
            <person name="Meyers B.C."/>
            <person name="Yi K."/>
            <person name="Kong H."/>
            <person name="Lavrijsen P."/>
            <person name="Sunseri F."/>
            <person name="Falavigna A."/>
            <person name="Ye Y."/>
            <person name="Leebens-Mack J.H."/>
            <person name="Chen G."/>
        </authorList>
    </citation>
    <scope>NUCLEOTIDE SEQUENCE [LARGE SCALE GENOMIC DNA]</scope>
    <source>
        <strain evidence="3">cv. DH0086</strain>
    </source>
</reference>
<organism evidence="2 3">
    <name type="scientific">Asparagus officinalis</name>
    <name type="common">Garden asparagus</name>
    <dbReference type="NCBI Taxonomy" id="4686"/>
    <lineage>
        <taxon>Eukaryota</taxon>
        <taxon>Viridiplantae</taxon>
        <taxon>Streptophyta</taxon>
        <taxon>Embryophyta</taxon>
        <taxon>Tracheophyta</taxon>
        <taxon>Spermatophyta</taxon>
        <taxon>Magnoliopsida</taxon>
        <taxon>Liliopsida</taxon>
        <taxon>Asparagales</taxon>
        <taxon>Asparagaceae</taxon>
        <taxon>Asparagoideae</taxon>
        <taxon>Asparagus</taxon>
    </lineage>
</organism>
<dbReference type="Gramene" id="ONK81716">
    <property type="protein sequence ID" value="ONK81716"/>
    <property type="gene ID" value="A4U43_C01F32150"/>
</dbReference>
<name>A0A5P1FTS9_ASPOF</name>
<feature type="compositionally biased region" description="Polar residues" evidence="1">
    <location>
        <begin position="138"/>
        <end position="147"/>
    </location>
</feature>
<evidence type="ECO:0000313" key="3">
    <source>
        <dbReference type="Proteomes" id="UP000243459"/>
    </source>
</evidence>
<feature type="region of interest" description="Disordered" evidence="1">
    <location>
        <begin position="97"/>
        <end position="147"/>
    </location>
</feature>
<feature type="region of interest" description="Disordered" evidence="1">
    <location>
        <begin position="1"/>
        <end position="57"/>
    </location>
</feature>
<dbReference type="EMBL" id="CM007381">
    <property type="protein sequence ID" value="ONK81716.1"/>
    <property type="molecule type" value="Genomic_DNA"/>
</dbReference>
<evidence type="ECO:0000256" key="1">
    <source>
        <dbReference type="SAM" id="MobiDB-lite"/>
    </source>
</evidence>
<feature type="compositionally biased region" description="Polar residues" evidence="1">
    <location>
        <begin position="97"/>
        <end position="106"/>
    </location>
</feature>
<protein>
    <submittedName>
        <fullName evidence="2">Uncharacterized protein</fullName>
    </submittedName>
</protein>
<keyword evidence="3" id="KW-1185">Reference proteome</keyword>
<feature type="compositionally biased region" description="Low complexity" evidence="1">
    <location>
        <begin position="107"/>
        <end position="117"/>
    </location>
</feature>
<gene>
    <name evidence="2" type="ORF">A4U43_C01F32150</name>
</gene>
<dbReference type="AlphaFoldDB" id="A0A5P1FTS9"/>
<accession>A0A5P1FTS9</accession>